<sequence>MTQNILMALLIGAVCGIGYVLSKIYGELQYANDLKSFELKAKGVELPEQ</sequence>
<comment type="caution">
    <text evidence="1">The sequence shown here is derived from an EMBL/GenBank/DDBJ whole genome shotgun (WGS) entry which is preliminary data.</text>
</comment>
<dbReference type="RefSeq" id="WP_166450907.1">
    <property type="nucleotide sequence ID" value="NZ_JAAOMA010000004.1"/>
</dbReference>
<proteinExistence type="predicted"/>
<organism evidence="1 2">
    <name type="scientific">Chromobacterium fluminis</name>
    <dbReference type="NCBI Taxonomy" id="3044269"/>
    <lineage>
        <taxon>Bacteria</taxon>
        <taxon>Pseudomonadati</taxon>
        <taxon>Pseudomonadota</taxon>
        <taxon>Betaproteobacteria</taxon>
        <taxon>Neisseriales</taxon>
        <taxon>Chromobacteriaceae</taxon>
        <taxon>Chromobacterium</taxon>
    </lineage>
</organism>
<keyword evidence="2" id="KW-1185">Reference proteome</keyword>
<name>A0ABX0L0D1_9NEIS</name>
<dbReference type="Proteomes" id="UP001515641">
    <property type="component" value="Unassembled WGS sequence"/>
</dbReference>
<accession>A0ABX0L0D1</accession>
<dbReference type="EMBL" id="JAAOMA010000004">
    <property type="protein sequence ID" value="NHR04388.1"/>
    <property type="molecule type" value="Genomic_DNA"/>
</dbReference>
<dbReference type="GeneID" id="97478033"/>
<evidence type="ECO:0000313" key="1">
    <source>
        <dbReference type="EMBL" id="NHR04388.1"/>
    </source>
</evidence>
<evidence type="ECO:0000313" key="2">
    <source>
        <dbReference type="Proteomes" id="UP001515641"/>
    </source>
</evidence>
<reference evidence="1 2" key="1">
    <citation type="submission" date="2020-03" db="EMBL/GenBank/DDBJ databases">
        <title>Draft genome sequence of environmentally isolated cultures.</title>
        <authorList>
            <person name="Wilson H.S."/>
            <person name="De Leon M.E."/>
        </authorList>
    </citation>
    <scope>NUCLEOTIDE SEQUENCE [LARGE SCALE GENOMIC DNA]</scope>
    <source>
        <strain evidence="1 2">HSC-31F16</strain>
    </source>
</reference>
<gene>
    <name evidence="1" type="ORF">HA052_04180</name>
</gene>
<protein>
    <submittedName>
        <fullName evidence="1">Uncharacterized protein</fullName>
    </submittedName>
</protein>